<name>A0A0R0D944_9GAMM</name>
<proteinExistence type="predicted"/>
<dbReference type="AlphaFoldDB" id="A0A0R0D944"/>
<comment type="caution">
    <text evidence="1">The sequence shown here is derived from an EMBL/GenBank/DDBJ whole genome shotgun (WGS) entry which is preliminary data.</text>
</comment>
<reference evidence="1 2" key="1">
    <citation type="submission" date="2015-05" db="EMBL/GenBank/DDBJ databases">
        <title>Genome sequencing and analysis of members of genus Stenotrophomonas.</title>
        <authorList>
            <person name="Patil P.P."/>
            <person name="Midha S."/>
            <person name="Patil P.B."/>
        </authorList>
    </citation>
    <scope>NUCLEOTIDE SEQUENCE [LARGE SCALE GENOMIC DNA]</scope>
    <source>
        <strain evidence="1 2">DSM 24757</strain>
    </source>
</reference>
<evidence type="ECO:0000313" key="1">
    <source>
        <dbReference type="EMBL" id="KRG78182.1"/>
    </source>
</evidence>
<dbReference type="PATRIC" id="fig|336566.3.peg.460"/>
<dbReference type="EMBL" id="LDJM01000012">
    <property type="protein sequence ID" value="KRG78182.1"/>
    <property type="molecule type" value="Genomic_DNA"/>
</dbReference>
<accession>A0A0R0D944</accession>
<gene>
    <name evidence="1" type="ORF">ABB30_05615</name>
</gene>
<organism evidence="1 2">
    <name type="scientific">Stenotrophomonas ginsengisoli</name>
    <dbReference type="NCBI Taxonomy" id="336566"/>
    <lineage>
        <taxon>Bacteria</taxon>
        <taxon>Pseudomonadati</taxon>
        <taxon>Pseudomonadota</taxon>
        <taxon>Gammaproteobacteria</taxon>
        <taxon>Lysobacterales</taxon>
        <taxon>Lysobacteraceae</taxon>
        <taxon>Stenotrophomonas</taxon>
    </lineage>
</organism>
<evidence type="ECO:0000313" key="2">
    <source>
        <dbReference type="Proteomes" id="UP000050956"/>
    </source>
</evidence>
<protein>
    <submittedName>
        <fullName evidence="1">Uncharacterized protein</fullName>
    </submittedName>
</protein>
<dbReference type="Proteomes" id="UP000050956">
    <property type="component" value="Unassembled WGS sequence"/>
</dbReference>
<keyword evidence="2" id="KW-1185">Reference proteome</keyword>
<sequence>MCLLCVAVLAACVPSSRRQVSLPRGLATAQLFACTEEVLTHLRAGNQAWQPVSLRDDGAGVLESGDYPQRNRIGLRIRLQHRSGSDRAQLLLRGAGPYFIDLGVDAAADELAAAIAGCVR</sequence>